<dbReference type="InterPro" id="IPR004179">
    <property type="entry name" value="Sec63-dom"/>
</dbReference>
<dbReference type="PANTHER" id="PTHR47961">
    <property type="entry name" value="DNA POLYMERASE THETA, PUTATIVE (AFU_ORTHOLOGUE AFUA_1G05260)-RELATED"/>
    <property type="match status" value="1"/>
</dbReference>
<dbReference type="AlphaFoldDB" id="A0AAE0BQ98"/>
<dbReference type="Gene3D" id="1.10.10.10">
    <property type="entry name" value="Winged helix-like DNA-binding domain superfamily/Winged helix DNA-binding domain"/>
    <property type="match status" value="1"/>
</dbReference>
<keyword evidence="2" id="KW-0378">Hydrolase</keyword>
<feature type="non-terminal residue" evidence="7">
    <location>
        <position position="1"/>
    </location>
</feature>
<feature type="domain" description="Helicase C-terminal" evidence="6">
    <location>
        <begin position="143"/>
        <end position="358"/>
    </location>
</feature>
<dbReference type="FunFam" id="1.10.10.10:FF:000024">
    <property type="entry name" value="U5 small nuclear ribonucleoprotein helicase"/>
    <property type="match status" value="1"/>
</dbReference>
<dbReference type="InterPro" id="IPR027417">
    <property type="entry name" value="P-loop_NTPase"/>
</dbReference>
<name>A0AAE0BQ98_9CHLO</name>
<keyword evidence="3" id="KW-0347">Helicase</keyword>
<dbReference type="Pfam" id="PF02889">
    <property type="entry name" value="Sec63"/>
    <property type="match status" value="1"/>
</dbReference>
<dbReference type="Pfam" id="PF00271">
    <property type="entry name" value="Helicase_C"/>
    <property type="match status" value="1"/>
</dbReference>
<dbReference type="InterPro" id="IPR036388">
    <property type="entry name" value="WH-like_DNA-bd_sf"/>
</dbReference>
<dbReference type="GO" id="GO:0004386">
    <property type="term" value="F:helicase activity"/>
    <property type="evidence" value="ECO:0007669"/>
    <property type="project" value="UniProtKB-KW"/>
</dbReference>
<evidence type="ECO:0000256" key="2">
    <source>
        <dbReference type="ARBA" id="ARBA00022801"/>
    </source>
</evidence>
<gene>
    <name evidence="7" type="ORF">CYMTET_49356</name>
</gene>
<sequence>VRELTGDMSLTKKELTETQMIVTTPEKWDVITRKGGEVSMVSTVKLLIIDEVHLLNDSRGPVIETIVARTQRLVETTQDMIRIVGLSATLPNYLDVAKFLGVNQETGLFYFDASYRPVPLAQWYIGVTESNFVKRTFAMNNICYDKVYGSVQRGHQAMVFVHSRKETGKTARILMELAQSRGHAETLDPKAEHPMYHLLAKEVKKSRNREMAELFEHGFGIHHAGMLRSDRNIMEKLFAEGLIKVLVCTATLAWGVNLPAHMVVIKGTQVYDSQKGAFGDLGMLDVMQIFGRAGRPQYGIDGEAVIITSHNKLAKYLGLLTHQLPIESQFVAGLADNLNAELVLGSVSNVREAVQWLGYTYLFVRMLRNPLAYALTWQDLELDPRLELHRKKLITEAARTLDRARSLRFDEKSGNLYSTEQGRVASHFYIVHRSMEVYTELMKRHMSEADLFFMVAQSAEFENIQVRDEEIPEIEQLNRKQCPIDVKGGIETKHGKANVLLQVYISRARVESFSLQADLNYISQSVGRIFRGSSS</sequence>
<evidence type="ECO:0000313" key="7">
    <source>
        <dbReference type="EMBL" id="KAK3240836.1"/>
    </source>
</evidence>
<evidence type="ECO:0000259" key="5">
    <source>
        <dbReference type="PROSITE" id="PS51192"/>
    </source>
</evidence>
<dbReference type="InterPro" id="IPR014001">
    <property type="entry name" value="Helicase_ATP-bd"/>
</dbReference>
<dbReference type="SUPFAM" id="SSF46785">
    <property type="entry name" value="Winged helix' DNA-binding domain"/>
    <property type="match status" value="1"/>
</dbReference>
<protein>
    <submittedName>
        <fullName evidence="7">Activating signal cointegrator 1 complex subunit</fullName>
    </submittedName>
</protein>
<dbReference type="PROSITE" id="PS51194">
    <property type="entry name" value="HELICASE_CTER"/>
    <property type="match status" value="1"/>
</dbReference>
<dbReference type="Gene3D" id="1.10.3380.10">
    <property type="entry name" value="Sec63 N-terminal domain-like domain"/>
    <property type="match status" value="1"/>
</dbReference>
<dbReference type="PANTHER" id="PTHR47961:SF13">
    <property type="entry name" value="ACTIVATING SIGNAL COINTEGRATOR 1 COMPLEX SUBUNIT 3"/>
    <property type="match status" value="1"/>
</dbReference>
<dbReference type="InterPro" id="IPR011545">
    <property type="entry name" value="DEAD/DEAH_box_helicase_dom"/>
</dbReference>
<dbReference type="Pfam" id="PF00270">
    <property type="entry name" value="DEAD"/>
    <property type="match status" value="1"/>
</dbReference>
<dbReference type="PROSITE" id="PS51192">
    <property type="entry name" value="HELICASE_ATP_BIND_1"/>
    <property type="match status" value="1"/>
</dbReference>
<evidence type="ECO:0000256" key="1">
    <source>
        <dbReference type="ARBA" id="ARBA00022741"/>
    </source>
</evidence>
<reference evidence="7 8" key="1">
    <citation type="journal article" date="2015" name="Genome Biol. Evol.">
        <title>Comparative Genomics of a Bacterivorous Green Alga Reveals Evolutionary Causalities and Consequences of Phago-Mixotrophic Mode of Nutrition.</title>
        <authorList>
            <person name="Burns J.A."/>
            <person name="Paasch A."/>
            <person name="Narechania A."/>
            <person name="Kim E."/>
        </authorList>
    </citation>
    <scope>NUCLEOTIDE SEQUENCE [LARGE SCALE GENOMIC DNA]</scope>
    <source>
        <strain evidence="7 8">PLY_AMNH</strain>
    </source>
</reference>
<dbReference type="SUPFAM" id="SSF52540">
    <property type="entry name" value="P-loop containing nucleoside triphosphate hydrolases"/>
    <property type="match status" value="2"/>
</dbReference>
<evidence type="ECO:0000256" key="4">
    <source>
        <dbReference type="ARBA" id="ARBA00022840"/>
    </source>
</evidence>
<accession>A0AAE0BQ98</accession>
<dbReference type="EMBL" id="LGRX02033539">
    <property type="protein sequence ID" value="KAK3240836.1"/>
    <property type="molecule type" value="Genomic_DNA"/>
</dbReference>
<dbReference type="Pfam" id="PF23445">
    <property type="entry name" value="WHD_SNRNP200"/>
    <property type="match status" value="1"/>
</dbReference>
<dbReference type="SMART" id="SM00490">
    <property type="entry name" value="HELICc"/>
    <property type="match status" value="1"/>
</dbReference>
<dbReference type="GO" id="GO:0016787">
    <property type="term" value="F:hydrolase activity"/>
    <property type="evidence" value="ECO:0007669"/>
    <property type="project" value="UniProtKB-KW"/>
</dbReference>
<feature type="domain" description="Helicase ATP-binding" evidence="5">
    <location>
        <begin position="1"/>
        <end position="108"/>
    </location>
</feature>
<dbReference type="InterPro" id="IPR050474">
    <property type="entry name" value="Hel308_SKI2-like"/>
</dbReference>
<organism evidence="7 8">
    <name type="scientific">Cymbomonas tetramitiformis</name>
    <dbReference type="NCBI Taxonomy" id="36881"/>
    <lineage>
        <taxon>Eukaryota</taxon>
        <taxon>Viridiplantae</taxon>
        <taxon>Chlorophyta</taxon>
        <taxon>Pyramimonadophyceae</taxon>
        <taxon>Pyramimonadales</taxon>
        <taxon>Pyramimonadaceae</taxon>
        <taxon>Cymbomonas</taxon>
    </lineage>
</organism>
<keyword evidence="8" id="KW-1185">Reference proteome</keyword>
<comment type="caution">
    <text evidence="7">The sequence shown here is derived from an EMBL/GenBank/DDBJ whole genome shotgun (WGS) entry which is preliminary data.</text>
</comment>
<dbReference type="InterPro" id="IPR057842">
    <property type="entry name" value="WH_MER3"/>
</dbReference>
<dbReference type="Gene3D" id="3.40.50.300">
    <property type="entry name" value="P-loop containing nucleotide triphosphate hydrolases"/>
    <property type="match status" value="2"/>
</dbReference>
<dbReference type="InterPro" id="IPR036390">
    <property type="entry name" value="WH_DNA-bd_sf"/>
</dbReference>
<dbReference type="GO" id="GO:0005524">
    <property type="term" value="F:ATP binding"/>
    <property type="evidence" value="ECO:0007669"/>
    <property type="project" value="UniProtKB-KW"/>
</dbReference>
<dbReference type="InterPro" id="IPR001650">
    <property type="entry name" value="Helicase_C-like"/>
</dbReference>
<dbReference type="CDD" id="cd18795">
    <property type="entry name" value="SF2_C_Ski2"/>
    <property type="match status" value="1"/>
</dbReference>
<dbReference type="GO" id="GO:0003676">
    <property type="term" value="F:nucleic acid binding"/>
    <property type="evidence" value="ECO:0007669"/>
    <property type="project" value="InterPro"/>
</dbReference>
<dbReference type="SUPFAM" id="SSF158702">
    <property type="entry name" value="Sec63 N-terminal domain-like"/>
    <property type="match status" value="1"/>
</dbReference>
<evidence type="ECO:0000256" key="3">
    <source>
        <dbReference type="ARBA" id="ARBA00022806"/>
    </source>
</evidence>
<proteinExistence type="predicted"/>
<keyword evidence="4" id="KW-0067">ATP-binding</keyword>
<dbReference type="SMART" id="SM00973">
    <property type="entry name" value="Sec63"/>
    <property type="match status" value="1"/>
</dbReference>
<evidence type="ECO:0000313" key="8">
    <source>
        <dbReference type="Proteomes" id="UP001190700"/>
    </source>
</evidence>
<evidence type="ECO:0000259" key="6">
    <source>
        <dbReference type="PROSITE" id="PS51194"/>
    </source>
</evidence>
<dbReference type="Proteomes" id="UP001190700">
    <property type="component" value="Unassembled WGS sequence"/>
</dbReference>
<keyword evidence="1" id="KW-0547">Nucleotide-binding</keyword>